<dbReference type="InterPro" id="IPR029062">
    <property type="entry name" value="Class_I_gatase-like"/>
</dbReference>
<dbReference type="InterPro" id="IPR003737">
    <property type="entry name" value="GlcNAc_PI_deacetylase-related"/>
</dbReference>
<evidence type="ECO:0000313" key="3">
    <source>
        <dbReference type="Proteomes" id="UP001598114"/>
    </source>
</evidence>
<name>A0ABW6D0U1_9BACT</name>
<keyword evidence="2" id="KW-0378">Hydrolase</keyword>
<evidence type="ECO:0000256" key="1">
    <source>
        <dbReference type="SAM" id="SignalP"/>
    </source>
</evidence>
<comment type="caution">
    <text evidence="2">The sequence shown here is derived from an EMBL/GenBank/DDBJ whole genome shotgun (WGS) entry which is preliminary data.</text>
</comment>
<sequence>MKKLILACLLVPSIAWAQNGLQLLENLKRIESTGTVLHVAAHPDDESTHMLAWFAQEQHWETNYFAFTRGDGGQNLIGDEQGIPLGLIRTQELLAARRIDGANQYFSQAFDFGFSKSTDEALSFWNKELVLSNLVYVIRKLRPDIIFTRFPPDSRAGHGHHSASAALAIEAYQAAADPKRFPEQLKGDIKPWKATRLLWNTFRFAGTSTVSEDQFKVQIGNFLPSIGQSTGELAALSRSQHKSQGFGFAVDHGKSTEYFQTLAGIAPKKSIDEGVVDHWQSSAAGAEIERMILLVIRNYQAEKPYLSIPDMIQVRRAINKLGDSYLQSKKIKQIDEWIVQAAGIHFAGNTNRGTVAQGDPLNIKTEFIVRSPIHLGNLRISVGEKDTLFKESIIPYTRMNWSSNQIVRQSITQPYWLVNTKETGHFVVKDQSKIGQAAPDPAMYVQAQFTIEGEQIQVSRPVQELVVDPVKGEYFQPITVTPRSVFQINHPNILLPKGSGESKSLEVQIKAIGKIEAGRVRVLNQAGETLGTLALDNGIEAGTSQNLAFTVREKDQKFDGKETWQLRLAYETAQGNWIDSLQMESINYPHIPVQRYFSPVSVNLLHIDFKKNGKRIGYIKGAGDKVPESLEQMGYQVDFLQEADLKASHLAQYDVVLTGVRAHNTLDYLGNAHAELMKYVEQGGNYVVQYNTASFVGPLKSTVGPYPLTISRNRITKEEATPKFLMDHALFHAPNEITERDFDNWIQERSIYLGESNDTHYQFPLAFTDPGEAEQKGNIAVCRYGKGQFIYTGLVFFRELPAGVPGAWRLMANLLDVRR</sequence>
<protein>
    <submittedName>
        <fullName evidence="2">PIG-L family deacetylase</fullName>
        <ecNumber evidence="2">3.5.1.-</ecNumber>
    </submittedName>
</protein>
<dbReference type="Gene3D" id="3.40.50.880">
    <property type="match status" value="1"/>
</dbReference>
<feature type="chain" id="PRO_5046519889" evidence="1">
    <location>
        <begin position="18"/>
        <end position="819"/>
    </location>
</feature>
<dbReference type="GO" id="GO:0016787">
    <property type="term" value="F:hydrolase activity"/>
    <property type="evidence" value="ECO:0007669"/>
    <property type="project" value="UniProtKB-KW"/>
</dbReference>
<organism evidence="2 3">
    <name type="scientific">Aquirufa echingensis</name>
    <dbReference type="NCBI Taxonomy" id="3096516"/>
    <lineage>
        <taxon>Bacteria</taxon>
        <taxon>Pseudomonadati</taxon>
        <taxon>Bacteroidota</taxon>
        <taxon>Cytophagia</taxon>
        <taxon>Cytophagales</taxon>
        <taxon>Flectobacillaceae</taxon>
        <taxon>Aquirufa</taxon>
    </lineage>
</organism>
<keyword evidence="1" id="KW-0732">Signal</keyword>
<evidence type="ECO:0000313" key="2">
    <source>
        <dbReference type="EMBL" id="MFD3276594.1"/>
    </source>
</evidence>
<reference evidence="2 3" key="1">
    <citation type="submission" date="2024-03" db="EMBL/GenBank/DDBJ databases">
        <title>Aquirufa genome sequencing.</title>
        <authorList>
            <person name="Pitt A."/>
            <person name="Hahn M.W."/>
        </authorList>
    </citation>
    <scope>NUCLEOTIDE SEQUENCE [LARGE SCALE GENOMIC DNA]</scope>
    <source>
        <strain evidence="2 3">PLAD-142S6K</strain>
    </source>
</reference>
<dbReference type="SUPFAM" id="SSF52317">
    <property type="entry name" value="Class I glutamine amidotransferase-like"/>
    <property type="match status" value="1"/>
</dbReference>
<dbReference type="EMBL" id="JBBKYA010000005">
    <property type="protein sequence ID" value="MFD3276594.1"/>
    <property type="molecule type" value="Genomic_DNA"/>
</dbReference>
<dbReference type="Gene3D" id="3.40.50.10320">
    <property type="entry name" value="LmbE-like"/>
    <property type="match status" value="1"/>
</dbReference>
<dbReference type="PANTHER" id="PTHR12993:SF11">
    <property type="entry name" value="N-ACETYLGLUCOSAMINYL-PHOSPHATIDYLINOSITOL DE-N-ACETYLASE"/>
    <property type="match status" value="1"/>
</dbReference>
<dbReference type="PANTHER" id="PTHR12993">
    <property type="entry name" value="N-ACETYLGLUCOSAMINYL-PHOSPHATIDYLINOSITOL DE-N-ACETYLASE-RELATED"/>
    <property type="match status" value="1"/>
</dbReference>
<dbReference type="Proteomes" id="UP001598114">
    <property type="component" value="Unassembled WGS sequence"/>
</dbReference>
<accession>A0ABW6D0U1</accession>
<dbReference type="RefSeq" id="WP_377977040.1">
    <property type="nucleotide sequence ID" value="NZ_JBBKYA010000005.1"/>
</dbReference>
<dbReference type="SUPFAM" id="SSF102588">
    <property type="entry name" value="LmbE-like"/>
    <property type="match status" value="1"/>
</dbReference>
<feature type="signal peptide" evidence="1">
    <location>
        <begin position="1"/>
        <end position="17"/>
    </location>
</feature>
<proteinExistence type="predicted"/>
<dbReference type="InterPro" id="IPR024078">
    <property type="entry name" value="LmbE-like_dom_sf"/>
</dbReference>
<dbReference type="Pfam" id="PF02585">
    <property type="entry name" value="PIG-L"/>
    <property type="match status" value="1"/>
</dbReference>
<gene>
    <name evidence="2" type="ORF">SKC38_10180</name>
</gene>
<dbReference type="EC" id="3.5.1.-" evidence="2"/>
<keyword evidence="3" id="KW-1185">Reference proteome</keyword>